<keyword evidence="8" id="KW-1185">Reference proteome</keyword>
<sequence>MKEKKAIKVHTLLIFAFIVPEILLIITQIFSYKSVAKAQHGMMSPKYLQSYNLFLFVELVICIALITTVCITISRSIRTSLASLNVAAREIAKGNVDVELKKKRNDEFGELVDSFQMVVDNIRYESQVAGQVAEGNLMIDVKPSSDNDALGAALKNMVEKNQTTLSHITDAAMQVSTSSSEVANASEALAQGSTEQASAIEEITASISDVAGKTKENAQEASNAAELVEHALDNVHRGNDQMSEMMNAMRDINDSSESISKIIKVIDDIAFQTNILALNAAVEAARAGEAGKGFAVVAEEVRNLAAKSATAASETAELIEDSIHKVNAGSKIASETANALAEITSAVEESEGIILGISEASNYQATAIAQINQAIDQVSQVVQNNSATSEECAAASIELSNQANRMQELLSTYHLGDISHHELPERSFNEDAAETPYIHLDDGFGKY</sequence>
<name>A0ABR7GC53_9FIRM</name>
<dbReference type="SUPFAM" id="SSF58104">
    <property type="entry name" value="Methyl-accepting chemotaxis protein (MCP) signaling domain"/>
    <property type="match status" value="1"/>
</dbReference>
<evidence type="ECO:0000256" key="3">
    <source>
        <dbReference type="PROSITE-ProRule" id="PRU00284"/>
    </source>
</evidence>
<dbReference type="RefSeq" id="WP_186853554.1">
    <property type="nucleotide sequence ID" value="NZ_JACOPG010000001.1"/>
</dbReference>
<dbReference type="CDD" id="cd06225">
    <property type="entry name" value="HAMP"/>
    <property type="match status" value="1"/>
</dbReference>
<dbReference type="CDD" id="cd11386">
    <property type="entry name" value="MCP_signal"/>
    <property type="match status" value="1"/>
</dbReference>
<comment type="caution">
    <text evidence="7">The sequence shown here is derived from an EMBL/GenBank/DDBJ whole genome shotgun (WGS) entry which is preliminary data.</text>
</comment>
<dbReference type="PANTHER" id="PTHR43531">
    <property type="entry name" value="PROTEIN ICFG"/>
    <property type="match status" value="1"/>
</dbReference>
<dbReference type="Pfam" id="PF00015">
    <property type="entry name" value="MCPsignal"/>
    <property type="match status" value="1"/>
</dbReference>
<evidence type="ECO:0000259" key="5">
    <source>
        <dbReference type="PROSITE" id="PS50111"/>
    </source>
</evidence>
<dbReference type="InterPro" id="IPR004089">
    <property type="entry name" value="MCPsignal_dom"/>
</dbReference>
<dbReference type="EMBL" id="JACOPG010000001">
    <property type="protein sequence ID" value="MBC5685020.1"/>
    <property type="molecule type" value="Genomic_DNA"/>
</dbReference>
<gene>
    <name evidence="7" type="ORF">H8R94_00095</name>
</gene>
<evidence type="ECO:0000256" key="4">
    <source>
        <dbReference type="SAM" id="Phobius"/>
    </source>
</evidence>
<organism evidence="7 8">
    <name type="scientific">Roseburia lenta</name>
    <dbReference type="NCBI Taxonomy" id="2763061"/>
    <lineage>
        <taxon>Bacteria</taxon>
        <taxon>Bacillati</taxon>
        <taxon>Bacillota</taxon>
        <taxon>Clostridia</taxon>
        <taxon>Lachnospirales</taxon>
        <taxon>Lachnospiraceae</taxon>
        <taxon>Roseburia</taxon>
    </lineage>
</organism>
<dbReference type="PANTHER" id="PTHR43531:SF11">
    <property type="entry name" value="METHYL-ACCEPTING CHEMOTAXIS PROTEIN 3"/>
    <property type="match status" value="1"/>
</dbReference>
<comment type="similarity">
    <text evidence="2">Belongs to the methyl-accepting chemotaxis (MCP) protein family.</text>
</comment>
<dbReference type="SMART" id="SM00283">
    <property type="entry name" value="MA"/>
    <property type="match status" value="1"/>
</dbReference>
<keyword evidence="3" id="KW-0807">Transducer</keyword>
<dbReference type="SMART" id="SM00304">
    <property type="entry name" value="HAMP"/>
    <property type="match status" value="1"/>
</dbReference>
<evidence type="ECO:0000313" key="8">
    <source>
        <dbReference type="Proteomes" id="UP000643810"/>
    </source>
</evidence>
<dbReference type="Pfam" id="PF00672">
    <property type="entry name" value="HAMP"/>
    <property type="match status" value="1"/>
</dbReference>
<dbReference type="Gene3D" id="1.10.8.500">
    <property type="entry name" value="HAMP domain in histidine kinase"/>
    <property type="match status" value="1"/>
</dbReference>
<keyword evidence="1" id="KW-0145">Chemotaxis</keyword>
<evidence type="ECO:0000256" key="2">
    <source>
        <dbReference type="ARBA" id="ARBA00029447"/>
    </source>
</evidence>
<dbReference type="InterPro" id="IPR003660">
    <property type="entry name" value="HAMP_dom"/>
</dbReference>
<accession>A0ABR7GC53</accession>
<dbReference type="Proteomes" id="UP000643810">
    <property type="component" value="Unassembled WGS sequence"/>
</dbReference>
<keyword evidence="4" id="KW-0472">Membrane</keyword>
<feature type="transmembrane region" description="Helical" evidence="4">
    <location>
        <begin position="12"/>
        <end position="31"/>
    </location>
</feature>
<dbReference type="PROSITE" id="PS50885">
    <property type="entry name" value="HAMP"/>
    <property type="match status" value="1"/>
</dbReference>
<feature type="transmembrane region" description="Helical" evidence="4">
    <location>
        <begin position="51"/>
        <end position="73"/>
    </location>
</feature>
<proteinExistence type="inferred from homology"/>
<feature type="domain" description="HAMP" evidence="6">
    <location>
        <begin position="75"/>
        <end position="127"/>
    </location>
</feature>
<dbReference type="PROSITE" id="PS50111">
    <property type="entry name" value="CHEMOTAXIS_TRANSDUC_2"/>
    <property type="match status" value="1"/>
</dbReference>
<evidence type="ECO:0000313" key="7">
    <source>
        <dbReference type="EMBL" id="MBC5685020.1"/>
    </source>
</evidence>
<feature type="domain" description="Methyl-accepting transducer" evidence="5">
    <location>
        <begin position="171"/>
        <end position="400"/>
    </location>
</feature>
<keyword evidence="4" id="KW-1133">Transmembrane helix</keyword>
<dbReference type="Gene3D" id="1.10.287.950">
    <property type="entry name" value="Methyl-accepting chemotaxis protein"/>
    <property type="match status" value="1"/>
</dbReference>
<reference evidence="7 8" key="1">
    <citation type="submission" date="2020-08" db="EMBL/GenBank/DDBJ databases">
        <title>Genome public.</title>
        <authorList>
            <person name="Liu C."/>
            <person name="Sun Q."/>
        </authorList>
    </citation>
    <scope>NUCLEOTIDE SEQUENCE [LARGE SCALE GENOMIC DNA]</scope>
    <source>
        <strain evidence="7 8">NSJ-9</strain>
    </source>
</reference>
<protein>
    <submittedName>
        <fullName evidence="7">HAMP domain-containing protein</fullName>
    </submittedName>
</protein>
<evidence type="ECO:0000256" key="1">
    <source>
        <dbReference type="ARBA" id="ARBA00022500"/>
    </source>
</evidence>
<evidence type="ECO:0000259" key="6">
    <source>
        <dbReference type="PROSITE" id="PS50885"/>
    </source>
</evidence>
<keyword evidence="4" id="KW-0812">Transmembrane</keyword>
<dbReference type="InterPro" id="IPR051310">
    <property type="entry name" value="MCP_chemotaxis"/>
</dbReference>